<dbReference type="EMBL" id="WTYX01000002">
    <property type="protein sequence ID" value="MXO91009.1"/>
    <property type="molecule type" value="Genomic_DNA"/>
</dbReference>
<dbReference type="Pfam" id="PF00571">
    <property type="entry name" value="CBS"/>
    <property type="match status" value="2"/>
</dbReference>
<dbReference type="InterPro" id="IPR046342">
    <property type="entry name" value="CBS_dom_sf"/>
</dbReference>
<keyword evidence="1 2" id="KW-0129">CBS domain</keyword>
<dbReference type="Gene3D" id="3.10.580.10">
    <property type="entry name" value="CBS-domain"/>
    <property type="match status" value="1"/>
</dbReference>
<reference evidence="6 7" key="1">
    <citation type="submission" date="2019-12" db="EMBL/GenBank/DDBJ databases">
        <title>Genomic-based taxomic classification of the family Erythrobacteraceae.</title>
        <authorList>
            <person name="Xu L."/>
        </authorList>
    </citation>
    <scope>NUCLEOTIDE SEQUENCE [LARGE SCALE GENOMIC DNA]</scope>
    <source>
        <strain evidence="6 7">KCTC 52763</strain>
    </source>
</reference>
<comment type="caution">
    <text evidence="6">The sequence shown here is derived from an EMBL/GenBank/DDBJ whole genome shotgun (WGS) entry which is preliminary data.</text>
</comment>
<gene>
    <name evidence="6" type="ORF">GRI41_09265</name>
</gene>
<organism evidence="6 7">
    <name type="scientific">Pontixanthobacter aquaemixtae</name>
    <dbReference type="NCBI Taxonomy" id="1958940"/>
    <lineage>
        <taxon>Bacteria</taxon>
        <taxon>Pseudomonadati</taxon>
        <taxon>Pseudomonadota</taxon>
        <taxon>Alphaproteobacteria</taxon>
        <taxon>Sphingomonadales</taxon>
        <taxon>Erythrobacteraceae</taxon>
        <taxon>Pontixanthobacter</taxon>
    </lineage>
</organism>
<dbReference type="CDD" id="cd04586">
    <property type="entry name" value="CBS_pair_BON_assoc"/>
    <property type="match status" value="1"/>
</dbReference>
<dbReference type="InterPro" id="IPR007055">
    <property type="entry name" value="BON_dom"/>
</dbReference>
<dbReference type="PANTHER" id="PTHR43080">
    <property type="entry name" value="CBS DOMAIN-CONTAINING PROTEIN CBSX3, MITOCHONDRIAL"/>
    <property type="match status" value="1"/>
</dbReference>
<evidence type="ECO:0000256" key="1">
    <source>
        <dbReference type="ARBA" id="ARBA00023122"/>
    </source>
</evidence>
<feature type="domain" description="CBS" evidence="5">
    <location>
        <begin position="114"/>
        <end position="170"/>
    </location>
</feature>
<evidence type="ECO:0000259" key="4">
    <source>
        <dbReference type="PROSITE" id="PS50914"/>
    </source>
</evidence>
<name>A0A844ZZZ7_9SPHN</name>
<dbReference type="SUPFAM" id="SSF54631">
    <property type="entry name" value="CBS-domain pair"/>
    <property type="match status" value="1"/>
</dbReference>
<dbReference type="RefSeq" id="WP_160604752.1">
    <property type="nucleotide sequence ID" value="NZ_WTYX01000002.1"/>
</dbReference>
<dbReference type="PIRSF" id="PIRSF036990">
    <property type="entry name" value="UCP036990_CBS_BON"/>
    <property type="match status" value="1"/>
</dbReference>
<dbReference type="InterPro" id="IPR017080">
    <property type="entry name" value="UCP036990_CBS_BON"/>
</dbReference>
<evidence type="ECO:0000313" key="7">
    <source>
        <dbReference type="Proteomes" id="UP000442714"/>
    </source>
</evidence>
<dbReference type="PROSITE" id="PS50914">
    <property type="entry name" value="BON"/>
    <property type="match status" value="1"/>
</dbReference>
<keyword evidence="7" id="KW-1185">Reference proteome</keyword>
<evidence type="ECO:0000313" key="6">
    <source>
        <dbReference type="EMBL" id="MXO91009.1"/>
    </source>
</evidence>
<dbReference type="InterPro" id="IPR014004">
    <property type="entry name" value="Transpt-assoc_nodulatn_dom_bac"/>
</dbReference>
<feature type="domain" description="CBS" evidence="5">
    <location>
        <begin position="35"/>
        <end position="92"/>
    </location>
</feature>
<protein>
    <submittedName>
        <fullName evidence="6">CBS domain-containing protein</fullName>
    </submittedName>
</protein>
<evidence type="ECO:0000256" key="2">
    <source>
        <dbReference type="PROSITE-ProRule" id="PRU00703"/>
    </source>
</evidence>
<dbReference type="PANTHER" id="PTHR43080:SF26">
    <property type="entry name" value="REGULATORY PROTEIN"/>
    <property type="match status" value="1"/>
</dbReference>
<dbReference type="SMART" id="SM00116">
    <property type="entry name" value="CBS"/>
    <property type="match status" value="2"/>
</dbReference>
<dbReference type="AlphaFoldDB" id="A0A844ZZZ7"/>
<sequence>MTKATNTKPATRRSDDNGQGTGPPTPAELKACNIMSGSVISIHTDVSIHDAAEMLIDHGVSALPVVSGRKVVGILSETDLLHREELGNPPDTCDADSPEPECVKAFGHTVGEVMTPVVVSVEETTTLSEIANLMDEHRIKHLPVLRDDNLVGIVSRADIVRALIVRPVGSHGPMTNDDDIIRARVIEKLLTIKGASAWLTDVAVSEGVVTLTGTVQDEDALLPSREAVAAIPFVKAVDDHRAITQAFWG</sequence>
<evidence type="ECO:0000256" key="3">
    <source>
        <dbReference type="SAM" id="MobiDB-lite"/>
    </source>
</evidence>
<accession>A0A844ZZZ7</accession>
<dbReference type="Proteomes" id="UP000442714">
    <property type="component" value="Unassembled WGS sequence"/>
</dbReference>
<dbReference type="InterPro" id="IPR051257">
    <property type="entry name" value="Diverse_CBS-Domain"/>
</dbReference>
<feature type="region of interest" description="Disordered" evidence="3">
    <location>
        <begin position="1"/>
        <end position="27"/>
    </location>
</feature>
<dbReference type="InterPro" id="IPR000644">
    <property type="entry name" value="CBS_dom"/>
</dbReference>
<dbReference type="SMART" id="SM00749">
    <property type="entry name" value="BON"/>
    <property type="match status" value="1"/>
</dbReference>
<dbReference type="Gene3D" id="3.30.1340.30">
    <property type="match status" value="1"/>
</dbReference>
<proteinExistence type="predicted"/>
<dbReference type="OrthoDB" id="9783590at2"/>
<feature type="domain" description="BON" evidence="4">
    <location>
        <begin position="177"/>
        <end position="245"/>
    </location>
</feature>
<evidence type="ECO:0000259" key="5">
    <source>
        <dbReference type="PROSITE" id="PS51371"/>
    </source>
</evidence>
<dbReference type="PROSITE" id="PS51371">
    <property type="entry name" value="CBS"/>
    <property type="match status" value="2"/>
</dbReference>